<protein>
    <submittedName>
        <fullName evidence="10">Nickel ABC transporter ATP-binding protein</fullName>
    </submittedName>
</protein>
<feature type="domain" description="ABC transporter" evidence="9">
    <location>
        <begin position="6"/>
        <end position="244"/>
    </location>
</feature>
<dbReference type="STRING" id="1261640.BHK98_04925"/>
<dbReference type="InterPro" id="IPR003593">
    <property type="entry name" value="AAA+_ATPase"/>
</dbReference>
<keyword evidence="3" id="KW-0813">Transport</keyword>
<proteinExistence type="inferred from homology"/>
<dbReference type="CDD" id="cd03225">
    <property type="entry name" value="ABC_cobalt_CbiO_domain1"/>
    <property type="match status" value="1"/>
</dbReference>
<accession>A0A1Q9JH28</accession>
<dbReference type="PROSITE" id="PS00211">
    <property type="entry name" value="ABC_TRANSPORTER_1"/>
    <property type="match status" value="1"/>
</dbReference>
<evidence type="ECO:0000313" key="10">
    <source>
        <dbReference type="EMBL" id="OLR55464.1"/>
    </source>
</evidence>
<evidence type="ECO:0000256" key="4">
    <source>
        <dbReference type="ARBA" id="ARBA00022475"/>
    </source>
</evidence>
<evidence type="ECO:0000256" key="1">
    <source>
        <dbReference type="ARBA" id="ARBA00004202"/>
    </source>
</evidence>
<keyword evidence="4" id="KW-1003">Cell membrane</keyword>
<evidence type="ECO:0000256" key="5">
    <source>
        <dbReference type="ARBA" id="ARBA00022741"/>
    </source>
</evidence>
<sequence length="257" mass="28958">MDKYAFELKNITFSYPVSDPVLRDLTLRIRDGESLCILGANGCGKSTLLKILGGLLSPQSGSFCFHGRIIDWRSITKKDAASYHLRVGYVFQDSDVQLFCGSVLDEIAFGPLQTGLPREEIMNRVSSLARSLDIEKLLDKAPYHLSGGEKKKVAIASTLILDPEVLILDEPTNDLDPRSQTWLLKLLKDLRNQGKTLIFATHNLELVPHVADRAILFAEDHTLRADRPVRELLEDTALLQEVNLVDEHFHTHPWDFE</sequence>
<dbReference type="AlphaFoldDB" id="A0A1Q9JH28"/>
<dbReference type="Gene3D" id="3.40.50.300">
    <property type="entry name" value="P-loop containing nucleotide triphosphate hydrolases"/>
    <property type="match status" value="1"/>
</dbReference>
<dbReference type="GO" id="GO:0043190">
    <property type="term" value="C:ATP-binding cassette (ABC) transporter complex"/>
    <property type="evidence" value="ECO:0007669"/>
    <property type="project" value="TreeGrafter"/>
</dbReference>
<dbReference type="EMBL" id="MJIE01000001">
    <property type="protein sequence ID" value="OLR55464.1"/>
    <property type="molecule type" value="Genomic_DNA"/>
</dbReference>
<dbReference type="InterPro" id="IPR015856">
    <property type="entry name" value="ABC_transpr_CbiO/EcfA_su"/>
</dbReference>
<dbReference type="InterPro" id="IPR050095">
    <property type="entry name" value="ECF_ABC_transporter_ATP-bd"/>
</dbReference>
<name>A0A1Q9JH28_9FIRM</name>
<evidence type="ECO:0000256" key="3">
    <source>
        <dbReference type="ARBA" id="ARBA00022448"/>
    </source>
</evidence>
<dbReference type="GO" id="GO:0016887">
    <property type="term" value="F:ATP hydrolysis activity"/>
    <property type="evidence" value="ECO:0007669"/>
    <property type="project" value="InterPro"/>
</dbReference>
<evidence type="ECO:0000313" key="11">
    <source>
        <dbReference type="Proteomes" id="UP000187404"/>
    </source>
</evidence>
<gene>
    <name evidence="10" type="ORF">BHK98_04925</name>
</gene>
<dbReference type="InterPro" id="IPR027417">
    <property type="entry name" value="P-loop_NTPase"/>
</dbReference>
<dbReference type="Proteomes" id="UP000187404">
    <property type="component" value="Unassembled WGS sequence"/>
</dbReference>
<keyword evidence="5" id="KW-0547">Nucleotide-binding</keyword>
<comment type="caution">
    <text evidence="10">The sequence shown here is derived from an EMBL/GenBank/DDBJ whole genome shotgun (WGS) entry which is preliminary data.</text>
</comment>
<keyword evidence="7" id="KW-1278">Translocase</keyword>
<evidence type="ECO:0000256" key="6">
    <source>
        <dbReference type="ARBA" id="ARBA00022840"/>
    </source>
</evidence>
<evidence type="ECO:0000256" key="7">
    <source>
        <dbReference type="ARBA" id="ARBA00022967"/>
    </source>
</evidence>
<evidence type="ECO:0000256" key="2">
    <source>
        <dbReference type="ARBA" id="ARBA00005417"/>
    </source>
</evidence>
<dbReference type="FunFam" id="3.40.50.300:FF:000224">
    <property type="entry name" value="Energy-coupling factor transporter ATP-binding protein EcfA"/>
    <property type="match status" value="1"/>
</dbReference>
<keyword evidence="11" id="KW-1185">Reference proteome</keyword>
<dbReference type="PANTHER" id="PTHR43553">
    <property type="entry name" value="HEAVY METAL TRANSPORTER"/>
    <property type="match status" value="1"/>
</dbReference>
<keyword evidence="8" id="KW-0472">Membrane</keyword>
<dbReference type="Pfam" id="PF00005">
    <property type="entry name" value="ABC_tran"/>
    <property type="match status" value="1"/>
</dbReference>
<comment type="similarity">
    <text evidence="2">Belongs to the ABC transporter superfamily.</text>
</comment>
<reference evidence="10 11" key="1">
    <citation type="journal article" date="2016" name="Appl. Environ. Microbiol.">
        <title>Function and Phylogeny of Bacterial Butyryl Coenzyme A:Acetate Transferases and Their Diversity in the Proximal Colon of Swine.</title>
        <authorList>
            <person name="Trachsel J."/>
            <person name="Bayles D.O."/>
            <person name="Looft T."/>
            <person name="Levine U.Y."/>
            <person name="Allen H.K."/>
        </authorList>
    </citation>
    <scope>NUCLEOTIDE SEQUENCE [LARGE SCALE GENOMIC DNA]</scope>
    <source>
        <strain evidence="10 11">68-3-10</strain>
    </source>
</reference>
<comment type="subcellular location">
    <subcellularLocation>
        <location evidence="1">Cell membrane</location>
        <topology evidence="1">Peripheral membrane protein</topology>
    </subcellularLocation>
</comment>
<dbReference type="GO" id="GO:0042626">
    <property type="term" value="F:ATPase-coupled transmembrane transporter activity"/>
    <property type="evidence" value="ECO:0007669"/>
    <property type="project" value="TreeGrafter"/>
</dbReference>
<dbReference type="InterPro" id="IPR003439">
    <property type="entry name" value="ABC_transporter-like_ATP-bd"/>
</dbReference>
<keyword evidence="6 10" id="KW-0067">ATP-binding</keyword>
<dbReference type="GO" id="GO:0005524">
    <property type="term" value="F:ATP binding"/>
    <property type="evidence" value="ECO:0007669"/>
    <property type="project" value="UniProtKB-KW"/>
</dbReference>
<evidence type="ECO:0000256" key="8">
    <source>
        <dbReference type="ARBA" id="ARBA00023136"/>
    </source>
</evidence>
<evidence type="ECO:0000259" key="9">
    <source>
        <dbReference type="PROSITE" id="PS50893"/>
    </source>
</evidence>
<organism evidence="10 11">
    <name type="scientific">Hornefia porci</name>
    <dbReference type="NCBI Taxonomy" id="2652292"/>
    <lineage>
        <taxon>Bacteria</taxon>
        <taxon>Bacillati</taxon>
        <taxon>Bacillota</taxon>
        <taxon>Clostridia</taxon>
        <taxon>Peptostreptococcales</taxon>
        <taxon>Anaerovoracaceae</taxon>
        <taxon>Hornefia</taxon>
    </lineage>
</organism>
<dbReference type="SUPFAM" id="SSF52540">
    <property type="entry name" value="P-loop containing nucleoside triphosphate hydrolases"/>
    <property type="match status" value="1"/>
</dbReference>
<dbReference type="SMART" id="SM00382">
    <property type="entry name" value="AAA"/>
    <property type="match status" value="1"/>
</dbReference>
<dbReference type="OrthoDB" id="9784332at2"/>
<dbReference type="RefSeq" id="WP_075712459.1">
    <property type="nucleotide sequence ID" value="NZ_MJIE01000001.1"/>
</dbReference>
<dbReference type="PROSITE" id="PS50893">
    <property type="entry name" value="ABC_TRANSPORTER_2"/>
    <property type="match status" value="1"/>
</dbReference>
<dbReference type="InterPro" id="IPR017871">
    <property type="entry name" value="ABC_transporter-like_CS"/>
</dbReference>